<evidence type="ECO:0000256" key="3">
    <source>
        <dbReference type="ARBA" id="ARBA00022630"/>
    </source>
</evidence>
<evidence type="ECO:0000313" key="9">
    <source>
        <dbReference type="EMBL" id="MFC3853422.1"/>
    </source>
</evidence>
<keyword evidence="1 6" id="KW-0813">Transport</keyword>
<evidence type="ECO:0000256" key="2">
    <source>
        <dbReference type="ARBA" id="ARBA00022553"/>
    </source>
</evidence>
<dbReference type="HAMAP" id="MF_00479">
    <property type="entry name" value="RsxG_RnfG"/>
    <property type="match status" value="1"/>
</dbReference>
<dbReference type="PANTHER" id="PTHR36118:SF1">
    <property type="entry name" value="ION-TRANSLOCATING OXIDOREDUCTASE COMPLEX SUBUNIT G"/>
    <property type="match status" value="1"/>
</dbReference>
<dbReference type="EMBL" id="JBHRYR010000003">
    <property type="protein sequence ID" value="MFC3853422.1"/>
    <property type="molecule type" value="Genomic_DNA"/>
</dbReference>
<keyword evidence="2 6" id="KW-0597">Phosphoprotein</keyword>
<dbReference type="Proteomes" id="UP001595617">
    <property type="component" value="Unassembled WGS sequence"/>
</dbReference>
<comment type="caution">
    <text evidence="9">The sequence shown here is derived from an EMBL/GenBank/DDBJ whole genome shotgun (WGS) entry which is preliminary data.</text>
</comment>
<keyword evidence="6" id="KW-0997">Cell inner membrane</keyword>
<keyword evidence="5 6" id="KW-0249">Electron transport</keyword>
<comment type="similarity">
    <text evidence="6">Belongs to the RnfG family.</text>
</comment>
<keyword evidence="3 6" id="KW-0285">Flavoprotein</keyword>
<evidence type="ECO:0000313" key="10">
    <source>
        <dbReference type="Proteomes" id="UP001595617"/>
    </source>
</evidence>
<comment type="function">
    <text evidence="6">Part of a membrane-bound complex that couples electron transfer with translocation of ions across the membrane.</text>
</comment>
<dbReference type="SMART" id="SM00900">
    <property type="entry name" value="FMN_bind"/>
    <property type="match status" value="1"/>
</dbReference>
<comment type="subcellular location">
    <subcellularLocation>
        <location evidence="6">Cell inner membrane</location>
        <topology evidence="6">Single-pass membrane protein</topology>
    </subcellularLocation>
</comment>
<keyword evidence="6" id="KW-1278">Translocase</keyword>
<dbReference type="EC" id="7.-.-.-" evidence="6"/>
<dbReference type="RefSeq" id="WP_380696560.1">
    <property type="nucleotide sequence ID" value="NZ_JBHRYR010000003.1"/>
</dbReference>
<reference evidence="10" key="1">
    <citation type="journal article" date="2019" name="Int. J. Syst. Evol. Microbiol.">
        <title>The Global Catalogue of Microorganisms (GCM) 10K type strain sequencing project: providing services to taxonomists for standard genome sequencing and annotation.</title>
        <authorList>
            <consortium name="The Broad Institute Genomics Platform"/>
            <consortium name="The Broad Institute Genome Sequencing Center for Infectious Disease"/>
            <person name="Wu L."/>
            <person name="Ma J."/>
        </authorList>
    </citation>
    <scope>NUCLEOTIDE SEQUENCE [LARGE SCALE GENOMIC DNA]</scope>
    <source>
        <strain evidence="10">IBRC 10765</strain>
    </source>
</reference>
<feature type="modified residue" description="FMN phosphoryl threonine" evidence="6">
    <location>
        <position position="185"/>
    </location>
</feature>
<sequence>MSTVRQSIIKNAVGLGLFAFFTAGLIATSYSLTRERVILNAEAYAARILYELVPATYFDQPIEQQQLALADPAQWQGLARLGLRSARPAYRAMVNDAVTAVVLPATTPDGYTGDIHLLIAIDAMGQLLGVRVVEHKETPGLGDAIEADKSRWIHQFVGKSLGNPRPDRWAVQKDGGDFDQLTGATITPRAVVRAVRDSLEFFADNRPALLFPEPSSLSENEQP</sequence>
<gene>
    <name evidence="9" type="primary">rsxG</name>
    <name evidence="6" type="synonym">rnfG</name>
    <name evidence="9" type="ORF">ACFOOG_11310</name>
</gene>
<dbReference type="NCBIfam" id="TIGR01947">
    <property type="entry name" value="rnfG"/>
    <property type="match status" value="1"/>
</dbReference>
<feature type="domain" description="FMN-binding" evidence="8">
    <location>
        <begin position="110"/>
        <end position="202"/>
    </location>
</feature>
<protein>
    <recommendedName>
        <fullName evidence="6">Ion-translocating oxidoreductase complex subunit G</fullName>
        <ecNumber evidence="6">7.-.-.-</ecNumber>
    </recommendedName>
    <alternativeName>
        <fullName evidence="6">Rnf electron transport complex subunit G</fullName>
    </alternativeName>
</protein>
<dbReference type="InterPro" id="IPR010209">
    <property type="entry name" value="Ion_transpt_RnfG/RsxG"/>
</dbReference>
<accession>A0ABV7ZY31</accession>
<keyword evidence="6 7" id="KW-0472">Membrane</keyword>
<name>A0ABV7ZY31_9GAMM</name>
<proteinExistence type="inferred from homology"/>
<comment type="cofactor">
    <cofactor evidence="6">
        <name>FMN</name>
        <dbReference type="ChEBI" id="CHEBI:58210"/>
    </cofactor>
</comment>
<organism evidence="9 10">
    <name type="scientific">Saccharospirillum mangrovi</name>
    <dbReference type="NCBI Taxonomy" id="2161747"/>
    <lineage>
        <taxon>Bacteria</taxon>
        <taxon>Pseudomonadati</taxon>
        <taxon>Pseudomonadota</taxon>
        <taxon>Gammaproteobacteria</taxon>
        <taxon>Oceanospirillales</taxon>
        <taxon>Saccharospirillaceae</taxon>
        <taxon>Saccharospirillum</taxon>
    </lineage>
</organism>
<evidence type="ECO:0000256" key="6">
    <source>
        <dbReference type="HAMAP-Rule" id="MF_00479"/>
    </source>
</evidence>
<dbReference type="Pfam" id="PF04205">
    <property type="entry name" value="FMN_bind"/>
    <property type="match status" value="1"/>
</dbReference>
<keyword evidence="10" id="KW-1185">Reference proteome</keyword>
<keyword evidence="6 7" id="KW-0812">Transmembrane</keyword>
<keyword evidence="6 7" id="KW-1133">Transmembrane helix</keyword>
<evidence type="ECO:0000256" key="5">
    <source>
        <dbReference type="ARBA" id="ARBA00022982"/>
    </source>
</evidence>
<dbReference type="PANTHER" id="PTHR36118">
    <property type="entry name" value="ION-TRANSLOCATING OXIDOREDUCTASE COMPLEX SUBUNIT G"/>
    <property type="match status" value="1"/>
</dbReference>
<dbReference type="InterPro" id="IPR007329">
    <property type="entry name" value="FMN-bd"/>
</dbReference>
<keyword evidence="4 6" id="KW-0288">FMN</keyword>
<dbReference type="PIRSF" id="PIRSF006091">
    <property type="entry name" value="E_trnsport_RnfG"/>
    <property type="match status" value="1"/>
</dbReference>
<keyword evidence="6" id="KW-1003">Cell membrane</keyword>
<dbReference type="NCBIfam" id="NF002519">
    <property type="entry name" value="PRK01908.1"/>
    <property type="match status" value="1"/>
</dbReference>
<evidence type="ECO:0000256" key="7">
    <source>
        <dbReference type="SAM" id="Phobius"/>
    </source>
</evidence>
<comment type="subunit">
    <text evidence="6">The complex is composed of six subunits: RnfA, RnfB, RnfC, RnfD, RnfE and RnfG.</text>
</comment>
<evidence type="ECO:0000259" key="8">
    <source>
        <dbReference type="SMART" id="SM00900"/>
    </source>
</evidence>
<evidence type="ECO:0000256" key="1">
    <source>
        <dbReference type="ARBA" id="ARBA00022448"/>
    </source>
</evidence>
<feature type="transmembrane region" description="Helical" evidence="7">
    <location>
        <begin position="12"/>
        <end position="32"/>
    </location>
</feature>
<evidence type="ECO:0000256" key="4">
    <source>
        <dbReference type="ARBA" id="ARBA00022643"/>
    </source>
</evidence>